<dbReference type="RefSeq" id="WP_322447908.1">
    <property type="nucleotide sequence ID" value="NZ_JAXOFX010000015.1"/>
</dbReference>
<sequence>MTLLNWFDKGLTIEEYSNGMQVNQKEMNTIYDRFELHSSELEQLEGLKSKNYKVIALTEDWCGDAMVNNPILLKIAEACNFDVRFLLRDQNLELMDQYLTNGTSRAIPIYIFLDNEGKEKAVWGPRADKIQQLVQSLRSELPEADAPEFKEQQMAMYKKLTTAFQEDESLWHEVAVSIINKLTTTNN</sequence>
<proteinExistence type="predicted"/>
<dbReference type="InterPro" id="IPR036249">
    <property type="entry name" value="Thioredoxin-like_sf"/>
</dbReference>
<accession>A0ABU5J2M6</accession>
<dbReference type="Proteomes" id="UP001290455">
    <property type="component" value="Unassembled WGS sequence"/>
</dbReference>
<dbReference type="EMBL" id="JAXOFX010000015">
    <property type="protein sequence ID" value="MDZ5473612.1"/>
    <property type="molecule type" value="Genomic_DNA"/>
</dbReference>
<evidence type="ECO:0000313" key="1">
    <source>
        <dbReference type="EMBL" id="MDZ5473612.1"/>
    </source>
</evidence>
<name>A0ABU5J2M6_9BACI</name>
<dbReference type="Pfam" id="PF14595">
    <property type="entry name" value="Thioredoxin_9"/>
    <property type="match status" value="1"/>
</dbReference>
<dbReference type="Gene3D" id="3.40.30.10">
    <property type="entry name" value="Glutaredoxin"/>
    <property type="match status" value="1"/>
</dbReference>
<comment type="caution">
    <text evidence="1">The sequence shown here is derived from an EMBL/GenBank/DDBJ whole genome shotgun (WGS) entry which is preliminary data.</text>
</comment>
<organism evidence="1 2">
    <name type="scientific">Robertmurraya mangrovi</name>
    <dbReference type="NCBI Taxonomy" id="3098077"/>
    <lineage>
        <taxon>Bacteria</taxon>
        <taxon>Bacillati</taxon>
        <taxon>Bacillota</taxon>
        <taxon>Bacilli</taxon>
        <taxon>Bacillales</taxon>
        <taxon>Bacillaceae</taxon>
        <taxon>Robertmurraya</taxon>
    </lineage>
</organism>
<evidence type="ECO:0000313" key="2">
    <source>
        <dbReference type="Proteomes" id="UP001290455"/>
    </source>
</evidence>
<dbReference type="SUPFAM" id="SSF52833">
    <property type="entry name" value="Thioredoxin-like"/>
    <property type="match status" value="1"/>
</dbReference>
<keyword evidence="2" id="KW-1185">Reference proteome</keyword>
<gene>
    <name evidence="1" type="ORF">SM124_18000</name>
</gene>
<reference evidence="1 2" key="1">
    <citation type="submission" date="2023-11" db="EMBL/GenBank/DDBJ databases">
        <title>Bacillus jintuensis, isolated from a mudflat on the Beibu Gulf coast.</title>
        <authorList>
            <person name="Li M."/>
        </authorList>
    </citation>
    <scope>NUCLEOTIDE SEQUENCE [LARGE SCALE GENOMIC DNA]</scope>
    <source>
        <strain evidence="1 2">31A1R</strain>
    </source>
</reference>
<protein>
    <submittedName>
        <fullName evidence="1">Thioredoxin family protein</fullName>
    </submittedName>
</protein>